<protein>
    <submittedName>
        <fullName evidence="2">Uncharacterized protein</fullName>
    </submittedName>
</protein>
<evidence type="ECO:0000313" key="2">
    <source>
        <dbReference type="EMBL" id="NYI93412.1"/>
    </source>
</evidence>
<reference evidence="2 3" key="1">
    <citation type="submission" date="2020-07" db="EMBL/GenBank/DDBJ databases">
        <title>Sequencing the genomes of 1000 actinobacteria strains.</title>
        <authorList>
            <person name="Klenk H.-P."/>
        </authorList>
    </citation>
    <scope>NUCLEOTIDE SEQUENCE [LARGE SCALE GENOMIC DNA]</scope>
    <source>
        <strain evidence="2 3">DSM 104006</strain>
    </source>
</reference>
<accession>A0A853BFG2</accession>
<evidence type="ECO:0000256" key="1">
    <source>
        <dbReference type="SAM" id="MobiDB-lite"/>
    </source>
</evidence>
<dbReference type="EMBL" id="JACCFK010000002">
    <property type="protein sequence ID" value="NYI93412.1"/>
    <property type="molecule type" value="Genomic_DNA"/>
</dbReference>
<gene>
    <name evidence="2" type="ORF">HNR02_006787</name>
</gene>
<evidence type="ECO:0000313" key="3">
    <source>
        <dbReference type="Proteomes" id="UP000549616"/>
    </source>
</evidence>
<organism evidence="2 3">
    <name type="scientific">Amycolatopsis endophytica</name>
    <dbReference type="NCBI Taxonomy" id="860233"/>
    <lineage>
        <taxon>Bacteria</taxon>
        <taxon>Bacillati</taxon>
        <taxon>Actinomycetota</taxon>
        <taxon>Actinomycetes</taxon>
        <taxon>Pseudonocardiales</taxon>
        <taxon>Pseudonocardiaceae</taxon>
        <taxon>Amycolatopsis</taxon>
    </lineage>
</organism>
<feature type="compositionally biased region" description="Low complexity" evidence="1">
    <location>
        <begin position="43"/>
        <end position="54"/>
    </location>
</feature>
<comment type="caution">
    <text evidence="2">The sequence shown here is derived from an EMBL/GenBank/DDBJ whole genome shotgun (WGS) entry which is preliminary data.</text>
</comment>
<keyword evidence="3" id="KW-1185">Reference proteome</keyword>
<dbReference type="AlphaFoldDB" id="A0A853BFG2"/>
<name>A0A853BFG2_9PSEU</name>
<dbReference type="RefSeq" id="WP_179777590.1">
    <property type="nucleotide sequence ID" value="NZ_JACCFK010000002.1"/>
</dbReference>
<sequence>MLALALLRADDAHAVPSAALPDPPVADRAGCSRADVVEVPEPTSRSARTSRSSSLVPPEDDPRGFVPTGAAAYVYADPVQLETLTRKSGFEL</sequence>
<proteinExistence type="predicted"/>
<feature type="region of interest" description="Disordered" evidence="1">
    <location>
        <begin position="34"/>
        <end position="64"/>
    </location>
</feature>
<dbReference type="Proteomes" id="UP000549616">
    <property type="component" value="Unassembled WGS sequence"/>
</dbReference>